<organism evidence="7 8">
    <name type="scientific">candidate division WOR-3 bacterium</name>
    <dbReference type="NCBI Taxonomy" id="2052148"/>
    <lineage>
        <taxon>Bacteria</taxon>
        <taxon>Bacteria division WOR-3</taxon>
    </lineage>
</organism>
<dbReference type="GO" id="GO:0004252">
    <property type="term" value="F:serine-type endopeptidase activity"/>
    <property type="evidence" value="ECO:0007669"/>
    <property type="project" value="UniProtKB-UniRule"/>
</dbReference>
<dbReference type="CDD" id="cd04842">
    <property type="entry name" value="Peptidases_S8_Kp43_protease"/>
    <property type="match status" value="1"/>
</dbReference>
<evidence type="ECO:0000313" key="7">
    <source>
        <dbReference type="EMBL" id="MBM3331004.1"/>
    </source>
</evidence>
<evidence type="ECO:0000256" key="3">
    <source>
        <dbReference type="ARBA" id="ARBA00022801"/>
    </source>
</evidence>
<feature type="domain" description="Peptidase S8/S53" evidence="6">
    <location>
        <begin position="240"/>
        <end position="543"/>
    </location>
</feature>
<dbReference type="GO" id="GO:0006508">
    <property type="term" value="P:proteolysis"/>
    <property type="evidence" value="ECO:0007669"/>
    <property type="project" value="UniProtKB-KW"/>
</dbReference>
<comment type="caution">
    <text evidence="7">The sequence shown here is derived from an EMBL/GenBank/DDBJ whole genome shotgun (WGS) entry which is preliminary data.</text>
</comment>
<dbReference type="Pfam" id="PF00082">
    <property type="entry name" value="Peptidase_S8"/>
    <property type="match status" value="1"/>
</dbReference>
<dbReference type="InterPro" id="IPR034058">
    <property type="entry name" value="TagA/B/C/D_pept_dom"/>
</dbReference>
<proteinExistence type="inferred from homology"/>
<dbReference type="EMBL" id="VGIR01000016">
    <property type="protein sequence ID" value="MBM3331004.1"/>
    <property type="molecule type" value="Genomic_DNA"/>
</dbReference>
<evidence type="ECO:0000256" key="1">
    <source>
        <dbReference type="ARBA" id="ARBA00011073"/>
    </source>
</evidence>
<dbReference type="InterPro" id="IPR023828">
    <property type="entry name" value="Peptidase_S8_Ser-AS"/>
</dbReference>
<dbReference type="InterPro" id="IPR022398">
    <property type="entry name" value="Peptidase_S8_His-AS"/>
</dbReference>
<dbReference type="PANTHER" id="PTHR43399">
    <property type="entry name" value="SUBTILISIN-RELATED"/>
    <property type="match status" value="1"/>
</dbReference>
<dbReference type="SUPFAM" id="SSF52743">
    <property type="entry name" value="Subtilisin-like"/>
    <property type="match status" value="1"/>
</dbReference>
<accession>A0A938BSR8</accession>
<dbReference type="InterPro" id="IPR036852">
    <property type="entry name" value="Peptidase_S8/S53_dom_sf"/>
</dbReference>
<dbReference type="PROSITE" id="PS51892">
    <property type="entry name" value="SUBTILASE"/>
    <property type="match status" value="1"/>
</dbReference>
<keyword evidence="3 5" id="KW-0378">Hydrolase</keyword>
<feature type="active site" description="Charge relay system" evidence="5">
    <location>
        <position position="477"/>
    </location>
</feature>
<dbReference type="AlphaFoldDB" id="A0A938BSR8"/>
<evidence type="ECO:0000313" key="8">
    <source>
        <dbReference type="Proteomes" id="UP000779900"/>
    </source>
</evidence>
<dbReference type="Gene3D" id="2.60.120.380">
    <property type="match status" value="1"/>
</dbReference>
<dbReference type="InterPro" id="IPR051048">
    <property type="entry name" value="Peptidase_S8/S53_subtilisin"/>
</dbReference>
<evidence type="ECO:0000256" key="5">
    <source>
        <dbReference type="PROSITE-ProRule" id="PRU01240"/>
    </source>
</evidence>
<dbReference type="InterPro" id="IPR008979">
    <property type="entry name" value="Galactose-bd-like_sf"/>
</dbReference>
<feature type="active site" description="Charge relay system" evidence="5">
    <location>
        <position position="249"/>
    </location>
</feature>
<evidence type="ECO:0000256" key="2">
    <source>
        <dbReference type="ARBA" id="ARBA00022670"/>
    </source>
</evidence>
<keyword evidence="2 5" id="KW-0645">Protease</keyword>
<dbReference type="InterPro" id="IPR000209">
    <property type="entry name" value="Peptidase_S8/S53_dom"/>
</dbReference>
<dbReference type="Gene3D" id="3.40.50.200">
    <property type="entry name" value="Peptidase S8/S53 domain"/>
    <property type="match status" value="1"/>
</dbReference>
<dbReference type="Proteomes" id="UP000779900">
    <property type="component" value="Unassembled WGS sequence"/>
</dbReference>
<dbReference type="PROSITE" id="PS00138">
    <property type="entry name" value="SUBTILASE_SER"/>
    <property type="match status" value="1"/>
</dbReference>
<evidence type="ECO:0000256" key="4">
    <source>
        <dbReference type="ARBA" id="ARBA00022825"/>
    </source>
</evidence>
<evidence type="ECO:0000259" key="6">
    <source>
        <dbReference type="Pfam" id="PF00082"/>
    </source>
</evidence>
<dbReference type="PRINTS" id="PR00723">
    <property type="entry name" value="SUBTILISIN"/>
</dbReference>
<protein>
    <recommendedName>
        <fullName evidence="6">Peptidase S8/S53 domain-containing protein</fullName>
    </recommendedName>
</protein>
<comment type="similarity">
    <text evidence="1 5">Belongs to the peptidase S8 family.</text>
</comment>
<feature type="active site" description="Charge relay system" evidence="5">
    <location>
        <position position="296"/>
    </location>
</feature>
<reference evidence="7" key="1">
    <citation type="submission" date="2019-03" db="EMBL/GenBank/DDBJ databases">
        <title>Lake Tanganyika Metagenome-Assembled Genomes (MAGs).</title>
        <authorList>
            <person name="Tran P."/>
        </authorList>
    </citation>
    <scope>NUCLEOTIDE SEQUENCE</scope>
    <source>
        <strain evidence="7">K_DeepCast_150m_m2_040</strain>
    </source>
</reference>
<name>A0A938BSR8_UNCW3</name>
<gene>
    <name evidence="7" type="ORF">FJY68_04025</name>
</gene>
<sequence>MSELALVVLLLGTFLRVGTVGSRATEPYADAAVIRFANGMNIDTRVTPLPEPGSHLETGTCWLVHLTGPVRQEWLAKLRRLGADPVCYLAYQTLVCRPWRDIPASEVRGLDFVDWLGPLPAAAKLAPELTAFATGSSLIPHPSSLFILSVWPGCDPNAVALAITSAGGEVTKVAGHSVRFRFDASRVSELAEMEAVAWIQECSPARSFNRDVQWVMQIGWRPERPDEITGRPLWQHGIRGQNMVVGLFDTGISTEHDMFIDSSVPITAPGLFPGHRKIVAYKLYEGAAFGDAGSHHGTAVAGTLCGNDSVAGNASDLDGVAPDCRLYFVDEGSAFGFHVFDTDFTALLDSVRLSNGLIEPVRQVSGSFGTEESLSYYRIEESSVDAVCWKDKQFLVLWAAANRRGPRYNIGHPAVAKNVLTVGACHNGTQSNSVWFQSSRGPCRDERIKPDILAPGVDVATADGRAPHSYVTSSGTSLSAPAASGALMLLRQYFAEGRYPTGTPDSARRITQLSSALMRAMAVAAADSNVGDEYMPNDAAGWGRLDVSTIMHFPGDSNGLAFGDQPVGVATGQDMTFQFELAGRAPIHVVLAWTDTAAAPGAAIAIVNDLDLELTSPDGNHYRGNQFYRGWSWTNPPDWDSRNVVEVCRVPHPLTGRWTARVIGRNVYTPLQPFAVAVRGGIAGIGPGVAESDTAVPRRAVPRTAFALPHRPGWNLAVFAIDGRQVFEVLVPRSGPPQLPLLSPGVYLYRLSSGNLPPETGKLVIAR</sequence>
<dbReference type="InterPro" id="IPR015500">
    <property type="entry name" value="Peptidase_S8_subtilisin-rel"/>
</dbReference>
<keyword evidence="4 5" id="KW-0720">Serine protease</keyword>
<dbReference type="SUPFAM" id="SSF49785">
    <property type="entry name" value="Galactose-binding domain-like"/>
    <property type="match status" value="1"/>
</dbReference>
<dbReference type="PANTHER" id="PTHR43399:SF4">
    <property type="entry name" value="CELL WALL-ASSOCIATED PROTEASE"/>
    <property type="match status" value="1"/>
</dbReference>
<dbReference type="PROSITE" id="PS00137">
    <property type="entry name" value="SUBTILASE_HIS"/>
    <property type="match status" value="1"/>
</dbReference>